<dbReference type="AlphaFoldDB" id="A0A2M9HEC2"/>
<gene>
    <name evidence="1" type="ORF">CSQ87_05990</name>
</gene>
<evidence type="ECO:0000313" key="1">
    <source>
        <dbReference type="EMBL" id="PJM75145.1"/>
    </source>
</evidence>
<protein>
    <submittedName>
        <fullName evidence="1">Uncharacterized protein</fullName>
    </submittedName>
</protein>
<reference evidence="1 2" key="1">
    <citation type="submission" date="2017-10" db="EMBL/GenBank/DDBJ databases">
        <title>Draft genome sequences of strains TRE 1, TRE 9, TRE H and TRI 7, isolated from tamarins, belonging to four potential novel Bifidobacterium species.</title>
        <authorList>
            <person name="Mattarelli P."/>
            <person name="Modesto M."/>
            <person name="Puglisi E."/>
            <person name="Morelli L."/>
            <person name="Spezio C."/>
            <person name="Bonetti A."/>
            <person name="Sandri C."/>
        </authorList>
    </citation>
    <scope>NUCLEOTIDE SEQUENCE [LARGE SCALE GENOMIC DNA]</scope>
    <source>
        <strain evidence="2">TRI7</strain>
    </source>
</reference>
<dbReference type="EMBL" id="PEBK01000005">
    <property type="protein sequence ID" value="PJM75145.1"/>
    <property type="molecule type" value="Genomic_DNA"/>
</dbReference>
<name>A0A2M9HEC2_9BIFI</name>
<keyword evidence="2" id="KW-1185">Reference proteome</keyword>
<dbReference type="Proteomes" id="UP000231451">
    <property type="component" value="Unassembled WGS sequence"/>
</dbReference>
<sequence>MMILTGQLHTDIAETIADKHDNNRPFLMSVIILILNIDPDHVETSQSIRHVWLSGTFGVQFNLPTP</sequence>
<evidence type="ECO:0000313" key="2">
    <source>
        <dbReference type="Proteomes" id="UP000231451"/>
    </source>
</evidence>
<organism evidence="1 2">
    <name type="scientific">Bifidobacterium simiarum</name>
    <dbReference type="NCBI Taxonomy" id="2045441"/>
    <lineage>
        <taxon>Bacteria</taxon>
        <taxon>Bacillati</taxon>
        <taxon>Actinomycetota</taxon>
        <taxon>Actinomycetes</taxon>
        <taxon>Bifidobacteriales</taxon>
        <taxon>Bifidobacteriaceae</taxon>
        <taxon>Bifidobacterium</taxon>
    </lineage>
</organism>
<proteinExistence type="predicted"/>
<comment type="caution">
    <text evidence="1">The sequence shown here is derived from an EMBL/GenBank/DDBJ whole genome shotgun (WGS) entry which is preliminary data.</text>
</comment>
<accession>A0A2M9HEC2</accession>